<accession>A0A1A9KME6</accession>
<organism evidence="1 2">
    <name type="scientific">Pseudomonas citronellolis</name>
    <dbReference type="NCBI Taxonomy" id="53408"/>
    <lineage>
        <taxon>Bacteria</taxon>
        <taxon>Pseudomonadati</taxon>
        <taxon>Pseudomonadota</taxon>
        <taxon>Gammaproteobacteria</taxon>
        <taxon>Pseudomonadales</taxon>
        <taxon>Pseudomonadaceae</taxon>
        <taxon>Pseudomonas</taxon>
    </lineage>
</organism>
<protein>
    <submittedName>
        <fullName evidence="1">Uncharacterized protein</fullName>
    </submittedName>
</protein>
<geneLocation type="plasmid" evidence="2">
    <name>prbl16</name>
</geneLocation>
<evidence type="ECO:0000313" key="1">
    <source>
        <dbReference type="EMBL" id="ANI18715.1"/>
    </source>
</evidence>
<reference evidence="1 2" key="1">
    <citation type="submission" date="2016-05" db="EMBL/GenBank/DDBJ databases">
        <title>Genome Sequence of Pseudomonas citronellolis Strain SJTE-3, an Estrogens and Persistent Organic Pollutants degradation strain.</title>
        <authorList>
            <person name="Liang R."/>
        </authorList>
    </citation>
    <scope>NUCLEOTIDE SEQUENCE [LARGE SCALE GENOMIC DNA]</scope>
    <source>
        <strain evidence="1 2">SJTE-3</strain>
        <plasmid evidence="2">Plasmid prbl16</plasmid>
    </source>
</reference>
<dbReference type="AlphaFoldDB" id="A0A1A9KME6"/>
<name>A0A1A9KME6_9PSED</name>
<gene>
    <name evidence="1" type="ORF">A9C11_32130</name>
</gene>
<dbReference type="Proteomes" id="UP000077748">
    <property type="component" value="Plasmid pRBL16"/>
</dbReference>
<dbReference type="EMBL" id="CP015879">
    <property type="protein sequence ID" value="ANI18715.1"/>
    <property type="molecule type" value="Genomic_DNA"/>
</dbReference>
<proteinExistence type="predicted"/>
<evidence type="ECO:0000313" key="2">
    <source>
        <dbReference type="Proteomes" id="UP000077748"/>
    </source>
</evidence>
<keyword evidence="1" id="KW-0614">Plasmid</keyword>
<sequence>MLVQLTFAGDHQVGSLNCQAQPRQICDQLNAGPEFCLEKCLCSEAYTSSSASPGEVTNVILELLCHDVGICGQCLIQSQDLLRRCTFLWAENVRGSFWPGEWVIDITGNINPDFM</sequence>